<feature type="transmembrane region" description="Helical" evidence="1">
    <location>
        <begin position="6"/>
        <end position="24"/>
    </location>
</feature>
<accession>A0A6I4L1U4</accession>
<dbReference type="RefSeq" id="WP_160347746.1">
    <property type="nucleotide sequence ID" value="NZ_WKJZ01000004.1"/>
</dbReference>
<keyword evidence="3" id="KW-1185">Reference proteome</keyword>
<dbReference type="InterPro" id="IPR021550">
    <property type="entry name" value="DUF2897"/>
</dbReference>
<keyword evidence="1" id="KW-1133">Transmembrane helix</keyword>
<dbReference type="Proteomes" id="UP000429555">
    <property type="component" value="Unassembled WGS sequence"/>
</dbReference>
<dbReference type="Pfam" id="PF11446">
    <property type="entry name" value="DUF2897"/>
    <property type="match status" value="1"/>
</dbReference>
<dbReference type="AlphaFoldDB" id="A0A6I4L1U4"/>
<dbReference type="EMBL" id="WKJZ01000004">
    <property type="protein sequence ID" value="MVW77092.1"/>
    <property type="molecule type" value="Genomic_DNA"/>
</dbReference>
<name>A0A6I4L1U4_9PSED</name>
<sequence>MPWYIWLLIVLVLGSIVSGLVMLLRTANDNPLTPEQLEKVRQRQLELDAQDRREEKERG</sequence>
<keyword evidence="1" id="KW-0812">Transmembrane</keyword>
<reference evidence="2 3" key="1">
    <citation type="submission" date="2019-11" db="EMBL/GenBank/DDBJ databases">
        <title>Pseudomonas flavidum sp. nov., isolated from Baiyang Lake.</title>
        <authorList>
            <person name="Zhao Y."/>
        </authorList>
    </citation>
    <scope>NUCLEOTIDE SEQUENCE [LARGE SCALE GENOMIC DNA]</scope>
    <source>
        <strain evidence="3">R-22-3 w-18</strain>
    </source>
</reference>
<gene>
    <name evidence="2" type="ORF">GJV18_17365</name>
</gene>
<protein>
    <submittedName>
        <fullName evidence="2">DUF2897 family protein</fullName>
    </submittedName>
</protein>
<organism evidence="2 3">
    <name type="scientific">Pseudomonas xionganensis</name>
    <dbReference type="NCBI Taxonomy" id="2654845"/>
    <lineage>
        <taxon>Bacteria</taxon>
        <taxon>Pseudomonadati</taxon>
        <taxon>Pseudomonadota</taxon>
        <taxon>Gammaproteobacteria</taxon>
        <taxon>Pseudomonadales</taxon>
        <taxon>Pseudomonadaceae</taxon>
        <taxon>Pseudomonas</taxon>
    </lineage>
</organism>
<keyword evidence="1" id="KW-0472">Membrane</keyword>
<evidence type="ECO:0000313" key="3">
    <source>
        <dbReference type="Proteomes" id="UP000429555"/>
    </source>
</evidence>
<proteinExistence type="predicted"/>
<comment type="caution">
    <text evidence="2">The sequence shown here is derived from an EMBL/GenBank/DDBJ whole genome shotgun (WGS) entry which is preliminary data.</text>
</comment>
<evidence type="ECO:0000256" key="1">
    <source>
        <dbReference type="SAM" id="Phobius"/>
    </source>
</evidence>
<evidence type="ECO:0000313" key="2">
    <source>
        <dbReference type="EMBL" id="MVW77092.1"/>
    </source>
</evidence>